<feature type="transmembrane region" description="Helical" evidence="1">
    <location>
        <begin position="20"/>
        <end position="36"/>
    </location>
</feature>
<dbReference type="Proteomes" id="UP000092504">
    <property type="component" value="Unassembled WGS sequence"/>
</dbReference>
<organism evidence="2 3">
    <name type="scientific">Halomonas elongata</name>
    <dbReference type="NCBI Taxonomy" id="2746"/>
    <lineage>
        <taxon>Bacteria</taxon>
        <taxon>Pseudomonadati</taxon>
        <taxon>Pseudomonadota</taxon>
        <taxon>Gammaproteobacteria</taxon>
        <taxon>Oceanospirillales</taxon>
        <taxon>Halomonadaceae</taxon>
        <taxon>Halomonas</taxon>
    </lineage>
</organism>
<sequence>MSRYRHAVSGRDAHITTLRGVILLLAVGCVFLWKGWKDAPEDLTVYYPPDLRGGTSQSAWEIPPNNAYQFGWYVWQRLNRWPNNGEADYKRNIHALRPYMTPSCHRSLEQEYEQRRRRGELDGRTRGMYEIPGRGYRPGESVEILSDDSWLVKLDLGVEEHYAGTPVREFYARYPLRVVRANVDAANNPWGLQIDCLASEARRLVTDPEDQPSAEEEAE</sequence>
<dbReference type="Pfam" id="PF11444">
    <property type="entry name" value="DUF2895"/>
    <property type="match status" value="1"/>
</dbReference>
<gene>
    <name evidence="2" type="ORF">A8U91_03970</name>
</gene>
<comment type="caution">
    <text evidence="2">The sequence shown here is derived from an EMBL/GenBank/DDBJ whole genome shotgun (WGS) entry which is preliminary data.</text>
</comment>
<dbReference type="NCBIfam" id="TIGR03746">
    <property type="entry name" value="conj_TIGR03746"/>
    <property type="match status" value="1"/>
</dbReference>
<keyword evidence="1" id="KW-0812">Transmembrane</keyword>
<evidence type="ECO:0008006" key="4">
    <source>
        <dbReference type="Google" id="ProtNLM"/>
    </source>
</evidence>
<dbReference type="PATRIC" id="fig|2746.7.peg.4085"/>
<evidence type="ECO:0000313" key="3">
    <source>
        <dbReference type="Proteomes" id="UP000092504"/>
    </source>
</evidence>
<dbReference type="InterPro" id="IPR021548">
    <property type="entry name" value="DUF2895"/>
</dbReference>
<reference evidence="2 3" key="1">
    <citation type="submission" date="2016-06" db="EMBL/GenBank/DDBJ databases">
        <title>Genome sequence of halotolerant plant growth promoting strain of Halomonas elongata HEK1 isolated from salterns of Rann of Kutch, Gujarat, India.</title>
        <authorList>
            <person name="Gaba S."/>
            <person name="Singh R.N."/>
            <person name="Abrol S."/>
            <person name="Kaushik R."/>
            <person name="Saxena A.K."/>
        </authorList>
    </citation>
    <scope>NUCLEOTIDE SEQUENCE [LARGE SCALE GENOMIC DNA]</scope>
    <source>
        <strain evidence="2 3">HEK1</strain>
    </source>
</reference>
<accession>A0A1B8NY26</accession>
<keyword evidence="1" id="KW-1133">Transmembrane helix</keyword>
<evidence type="ECO:0000313" key="2">
    <source>
        <dbReference type="EMBL" id="OBX34907.1"/>
    </source>
</evidence>
<dbReference type="AlphaFoldDB" id="A0A1B8NY26"/>
<name>A0A1B8NY26_HALEL</name>
<keyword evidence="1" id="KW-0472">Membrane</keyword>
<dbReference type="RefSeq" id="WP_065241692.1">
    <property type="nucleotide sequence ID" value="NZ_CP142770.1"/>
</dbReference>
<evidence type="ECO:0000256" key="1">
    <source>
        <dbReference type="SAM" id="Phobius"/>
    </source>
</evidence>
<dbReference type="EMBL" id="MAJD01000002">
    <property type="protein sequence ID" value="OBX34907.1"/>
    <property type="molecule type" value="Genomic_DNA"/>
</dbReference>
<proteinExistence type="predicted"/>
<protein>
    <recommendedName>
        <fullName evidence="4">TIGR03746 family integrating conjugative element protein</fullName>
    </recommendedName>
</protein>